<dbReference type="InterPro" id="IPR007712">
    <property type="entry name" value="RelE/ParE_toxin"/>
</dbReference>
<sequence>MTKIIYPKQAIKFIKRLPKNHANRILTAISVLPLVDVKKLKGYNGFRLRIGDYRVIFTHTHTNSNIHIIDINNRGDIYKNI</sequence>
<evidence type="ECO:0000256" key="1">
    <source>
        <dbReference type="ARBA" id="ARBA00022649"/>
    </source>
</evidence>
<dbReference type="PANTHER" id="PTHR38813:SF1">
    <property type="entry name" value="TOXIN RELE1-RELATED"/>
    <property type="match status" value="1"/>
</dbReference>
<evidence type="ECO:0000313" key="3">
    <source>
        <dbReference type="Proteomes" id="UP000541058"/>
    </source>
</evidence>
<dbReference type="SUPFAM" id="SSF143011">
    <property type="entry name" value="RelE-like"/>
    <property type="match status" value="1"/>
</dbReference>
<dbReference type="AlphaFoldDB" id="A0A7X8C1Z9"/>
<reference evidence="2 3" key="1">
    <citation type="journal article" date="2020" name="Biotechnol. Biofuels">
        <title>New insights from the biogas microbiome by comprehensive genome-resolved metagenomics of nearly 1600 species originating from multiple anaerobic digesters.</title>
        <authorList>
            <person name="Campanaro S."/>
            <person name="Treu L."/>
            <person name="Rodriguez-R L.M."/>
            <person name="Kovalovszki A."/>
            <person name="Ziels R.M."/>
            <person name="Maus I."/>
            <person name="Zhu X."/>
            <person name="Kougias P.G."/>
            <person name="Basile A."/>
            <person name="Luo G."/>
            <person name="Schluter A."/>
            <person name="Konstantinidis K.T."/>
            <person name="Angelidaki I."/>
        </authorList>
    </citation>
    <scope>NUCLEOTIDE SEQUENCE [LARGE SCALE GENOMIC DNA]</scope>
    <source>
        <strain evidence="2">AS23ysBPME_34</strain>
    </source>
</reference>
<dbReference type="InterPro" id="IPR035093">
    <property type="entry name" value="RelE/ParE_toxin_dom_sf"/>
</dbReference>
<comment type="caution">
    <text evidence="2">The sequence shown here is derived from an EMBL/GenBank/DDBJ whole genome shotgun (WGS) entry which is preliminary data.</text>
</comment>
<organism evidence="2 3">
    <name type="scientific">Globicatella sulfidifaciens</name>
    <dbReference type="NCBI Taxonomy" id="136093"/>
    <lineage>
        <taxon>Bacteria</taxon>
        <taxon>Bacillati</taxon>
        <taxon>Bacillota</taxon>
        <taxon>Bacilli</taxon>
        <taxon>Lactobacillales</taxon>
        <taxon>Aerococcaceae</taxon>
        <taxon>Globicatella</taxon>
    </lineage>
</organism>
<dbReference type="InterPro" id="IPR052747">
    <property type="entry name" value="TA_system_RelE_toxin"/>
</dbReference>
<proteinExistence type="predicted"/>
<dbReference type="Gene3D" id="3.30.2310.20">
    <property type="entry name" value="RelE-like"/>
    <property type="match status" value="1"/>
</dbReference>
<dbReference type="Proteomes" id="UP000541058">
    <property type="component" value="Unassembled WGS sequence"/>
</dbReference>
<name>A0A7X8C1Z9_9LACT</name>
<dbReference type="EMBL" id="JAAYSM010000025">
    <property type="protein sequence ID" value="NLJ17392.1"/>
    <property type="molecule type" value="Genomic_DNA"/>
</dbReference>
<protein>
    <submittedName>
        <fullName evidence="2">Type II toxin-antitoxin system RelE/ParE family toxin</fullName>
    </submittedName>
</protein>
<dbReference type="Pfam" id="PF05016">
    <property type="entry name" value="ParE_toxin"/>
    <property type="match status" value="1"/>
</dbReference>
<gene>
    <name evidence="2" type="ORF">GX355_00870</name>
</gene>
<keyword evidence="1" id="KW-1277">Toxin-antitoxin system</keyword>
<evidence type="ECO:0000313" key="2">
    <source>
        <dbReference type="EMBL" id="NLJ17392.1"/>
    </source>
</evidence>
<dbReference type="RefSeq" id="WP_276645826.1">
    <property type="nucleotide sequence ID" value="NZ_JAAYSM010000025.1"/>
</dbReference>
<dbReference type="PANTHER" id="PTHR38813">
    <property type="match status" value="1"/>
</dbReference>
<accession>A0A7X8C1Z9</accession>